<feature type="active site" evidence="10">
    <location>
        <position position="160"/>
    </location>
</feature>
<dbReference type="InterPro" id="IPR020568">
    <property type="entry name" value="Ribosomal_Su5_D2-typ_SF"/>
</dbReference>
<feature type="domain" description="GHMP kinase N-terminal" evidence="11">
    <location>
        <begin position="89"/>
        <end position="165"/>
    </location>
</feature>
<reference evidence="14" key="1">
    <citation type="journal article" date="2014" name="FEMS Microbiol. Lett.">
        <title>Draft Genomic DNA Sequence of the Facultatively Methylotrophic Bacterium Acidomonas methanolica type strain MB58.</title>
        <authorList>
            <person name="Higashiura N."/>
            <person name="Hadano H."/>
            <person name="Hirakawa H."/>
            <person name="Matsutani M."/>
            <person name="Takabe S."/>
            <person name="Matsushita K."/>
            <person name="Azuma Y."/>
        </authorList>
    </citation>
    <scope>NUCLEOTIDE SEQUENCE [LARGE SCALE GENOMIC DNA]</scope>
    <source>
        <strain evidence="14">MB58</strain>
    </source>
</reference>
<evidence type="ECO:0000256" key="6">
    <source>
        <dbReference type="ARBA" id="ARBA00022777"/>
    </source>
</evidence>
<evidence type="ECO:0000256" key="9">
    <source>
        <dbReference type="ARBA" id="ARBA00032554"/>
    </source>
</evidence>
<dbReference type="NCBIfam" id="NF011202">
    <property type="entry name" value="PRK14608.1"/>
    <property type="match status" value="1"/>
</dbReference>
<dbReference type="HAMAP" id="MF_00061">
    <property type="entry name" value="IspE"/>
    <property type="match status" value="1"/>
</dbReference>
<accession>A0A023D733</accession>
<keyword evidence="7 10" id="KW-0067">ATP-binding</keyword>
<dbReference type="PANTHER" id="PTHR43527">
    <property type="entry name" value="4-DIPHOSPHOCYTIDYL-2-C-METHYL-D-ERYTHRITOL KINASE, CHLOROPLASTIC"/>
    <property type="match status" value="1"/>
</dbReference>
<evidence type="ECO:0000313" key="14">
    <source>
        <dbReference type="Proteomes" id="UP000019760"/>
    </source>
</evidence>
<dbReference type="InterPro" id="IPR013750">
    <property type="entry name" value="GHMP_kinase_C_dom"/>
</dbReference>
<dbReference type="EMBL" id="BAND01000085">
    <property type="protein sequence ID" value="GAJ29894.1"/>
    <property type="molecule type" value="Genomic_DNA"/>
</dbReference>
<comment type="catalytic activity">
    <reaction evidence="10">
        <text>4-CDP-2-C-methyl-D-erythritol + ATP = 4-CDP-2-C-methyl-D-erythritol 2-phosphate + ADP + H(+)</text>
        <dbReference type="Rhea" id="RHEA:18437"/>
        <dbReference type="ChEBI" id="CHEBI:15378"/>
        <dbReference type="ChEBI" id="CHEBI:30616"/>
        <dbReference type="ChEBI" id="CHEBI:57823"/>
        <dbReference type="ChEBI" id="CHEBI:57919"/>
        <dbReference type="ChEBI" id="CHEBI:456216"/>
        <dbReference type="EC" id="2.7.1.148"/>
    </reaction>
</comment>
<reference evidence="13 14" key="2">
    <citation type="journal article" date="2014" name="FEMS Microbiol. Lett.">
        <title>Draft genomic DNA sequence of the facultatively methylotrophic bacterium Acidomonas methanolica type strain MB58.</title>
        <authorList>
            <person name="Higashiura N."/>
            <person name="Hadano H."/>
            <person name="Hirakawa H."/>
            <person name="Matsutani M."/>
            <person name="Takabe S."/>
            <person name="Matsushita K."/>
            <person name="Azuma Y."/>
        </authorList>
    </citation>
    <scope>NUCLEOTIDE SEQUENCE [LARGE SCALE GENOMIC DNA]</scope>
    <source>
        <strain evidence="13 14">MB58</strain>
    </source>
</reference>
<name>A0A023D733_ACIMT</name>
<evidence type="ECO:0000256" key="4">
    <source>
        <dbReference type="ARBA" id="ARBA00022679"/>
    </source>
</evidence>
<dbReference type="PANTHER" id="PTHR43527:SF2">
    <property type="entry name" value="4-DIPHOSPHOCYTIDYL-2-C-METHYL-D-ERYTHRITOL KINASE, CHLOROPLASTIC"/>
    <property type="match status" value="1"/>
</dbReference>
<dbReference type="Gene3D" id="3.30.70.890">
    <property type="entry name" value="GHMP kinase, C-terminal domain"/>
    <property type="match status" value="1"/>
</dbReference>
<comment type="pathway">
    <text evidence="10">Isoprenoid biosynthesis; isopentenyl diphosphate biosynthesis via DXP pathway; isopentenyl diphosphate from 1-deoxy-D-xylulose 5-phosphate: step 3/6.</text>
</comment>
<keyword evidence="4 10" id="KW-0808">Transferase</keyword>
<dbReference type="NCBIfam" id="TIGR00154">
    <property type="entry name" value="ispE"/>
    <property type="match status" value="1"/>
</dbReference>
<dbReference type="InterPro" id="IPR014721">
    <property type="entry name" value="Ribsml_uS5_D2-typ_fold_subgr"/>
</dbReference>
<dbReference type="GO" id="GO:0050515">
    <property type="term" value="F:4-(cytidine 5'-diphospho)-2-C-methyl-D-erythritol kinase activity"/>
    <property type="evidence" value="ECO:0007669"/>
    <property type="project" value="UniProtKB-UniRule"/>
</dbReference>
<dbReference type="Pfam" id="PF08544">
    <property type="entry name" value="GHMP_kinases_C"/>
    <property type="match status" value="1"/>
</dbReference>
<evidence type="ECO:0000256" key="8">
    <source>
        <dbReference type="ARBA" id="ARBA00023229"/>
    </source>
</evidence>
<sequence>MTSFDQARAAHAQGALARPALARHALAKINLFLHITGRRENGYHELDSLAIFAPAADRLYVERTGACGGHAILTLKGPFGDGLTAGEDNLVLRAVHALRATVADPAALPDLALVLDKRLPVASGIGGGSADAAAALRLAAAAWGLKKDGLAPIAATLGADVPVCLAQRPARMQGIGEILSPAPALPPCAILLVNPGVAVPTPVVFKAWKDSGAPFRPPARLPARWDDLDAMAADLRETENDLQPPAIALFPVIETVIEAIAAQPGCRIARMSGSGATCFGLFGTEDEAKAAARRLAVREWWTEAGALPDDTAF</sequence>
<dbReference type="GO" id="GO:0005524">
    <property type="term" value="F:ATP binding"/>
    <property type="evidence" value="ECO:0007669"/>
    <property type="project" value="UniProtKB-UniRule"/>
</dbReference>
<proteinExistence type="inferred from homology"/>
<dbReference type="AlphaFoldDB" id="A0A023D733"/>
<comment type="similarity">
    <text evidence="1 10">Belongs to the GHMP kinase family. IspE subfamily.</text>
</comment>
<dbReference type="RefSeq" id="WP_081797725.1">
    <property type="nucleotide sequence ID" value="NZ_BAND01000085.1"/>
</dbReference>
<gene>
    <name evidence="10" type="primary">ispE</name>
    <name evidence="13" type="ORF">Amme_085_022</name>
</gene>
<comment type="caution">
    <text evidence="13">The sequence shown here is derived from an EMBL/GenBank/DDBJ whole genome shotgun (WGS) entry which is preliminary data.</text>
</comment>
<keyword evidence="8 10" id="KW-0414">Isoprene biosynthesis</keyword>
<dbReference type="GO" id="GO:0016114">
    <property type="term" value="P:terpenoid biosynthetic process"/>
    <property type="evidence" value="ECO:0007669"/>
    <property type="project" value="UniProtKB-UniRule"/>
</dbReference>
<keyword evidence="5 10" id="KW-0547">Nucleotide-binding</keyword>
<dbReference type="OrthoDB" id="9809438at2"/>
<evidence type="ECO:0000259" key="11">
    <source>
        <dbReference type="Pfam" id="PF00288"/>
    </source>
</evidence>
<keyword evidence="14" id="KW-1185">Reference proteome</keyword>
<dbReference type="PIRSF" id="PIRSF010376">
    <property type="entry name" value="IspE"/>
    <property type="match status" value="1"/>
</dbReference>
<dbReference type="SUPFAM" id="SSF54211">
    <property type="entry name" value="Ribosomal protein S5 domain 2-like"/>
    <property type="match status" value="1"/>
</dbReference>
<evidence type="ECO:0000259" key="12">
    <source>
        <dbReference type="Pfam" id="PF08544"/>
    </source>
</evidence>
<dbReference type="EC" id="2.7.1.148" evidence="2 10"/>
<dbReference type="Pfam" id="PF00288">
    <property type="entry name" value="GHMP_kinases_N"/>
    <property type="match status" value="1"/>
</dbReference>
<dbReference type="InterPro" id="IPR006204">
    <property type="entry name" value="GHMP_kinase_N_dom"/>
</dbReference>
<dbReference type="SUPFAM" id="SSF55060">
    <property type="entry name" value="GHMP Kinase, C-terminal domain"/>
    <property type="match status" value="1"/>
</dbReference>
<dbReference type="InterPro" id="IPR004424">
    <property type="entry name" value="IspE"/>
</dbReference>
<dbReference type="Proteomes" id="UP000019760">
    <property type="component" value="Unassembled WGS sequence"/>
</dbReference>
<keyword evidence="6 10" id="KW-0418">Kinase</keyword>
<protein>
    <recommendedName>
        <fullName evidence="3 10">4-diphosphocytidyl-2-C-methyl-D-erythritol kinase</fullName>
        <shortName evidence="10">CMK</shortName>
        <ecNumber evidence="2 10">2.7.1.148</ecNumber>
    </recommendedName>
    <alternativeName>
        <fullName evidence="9 10">4-(cytidine-5'-diphospho)-2-C-methyl-D-erythritol kinase</fullName>
    </alternativeName>
</protein>
<dbReference type="Gene3D" id="3.30.230.10">
    <property type="match status" value="1"/>
</dbReference>
<evidence type="ECO:0000256" key="2">
    <source>
        <dbReference type="ARBA" id="ARBA00012052"/>
    </source>
</evidence>
<dbReference type="InterPro" id="IPR036554">
    <property type="entry name" value="GHMP_kinase_C_sf"/>
</dbReference>
<evidence type="ECO:0000256" key="7">
    <source>
        <dbReference type="ARBA" id="ARBA00022840"/>
    </source>
</evidence>
<evidence type="ECO:0000256" key="10">
    <source>
        <dbReference type="HAMAP-Rule" id="MF_00061"/>
    </source>
</evidence>
<dbReference type="UniPathway" id="UPA00056">
    <property type="reaction ID" value="UER00094"/>
</dbReference>
<comment type="function">
    <text evidence="10">Catalyzes the phosphorylation of the position 2 hydroxy group of 4-diphosphocytidyl-2C-methyl-D-erythritol.</text>
</comment>
<feature type="domain" description="GHMP kinase C-terminal" evidence="12">
    <location>
        <begin position="229"/>
        <end position="295"/>
    </location>
</feature>
<evidence type="ECO:0000313" key="13">
    <source>
        <dbReference type="EMBL" id="GAJ29894.1"/>
    </source>
</evidence>
<evidence type="ECO:0000256" key="5">
    <source>
        <dbReference type="ARBA" id="ARBA00022741"/>
    </source>
</evidence>
<organism evidence="13 14">
    <name type="scientific">Acidomonas methanolica NBRC 104435</name>
    <dbReference type="NCBI Taxonomy" id="1231351"/>
    <lineage>
        <taxon>Bacteria</taxon>
        <taxon>Pseudomonadati</taxon>
        <taxon>Pseudomonadota</taxon>
        <taxon>Alphaproteobacteria</taxon>
        <taxon>Acetobacterales</taxon>
        <taxon>Acetobacteraceae</taxon>
        <taxon>Acidomonas</taxon>
    </lineage>
</organism>
<feature type="binding site" evidence="10">
    <location>
        <begin position="120"/>
        <end position="130"/>
    </location>
    <ligand>
        <name>ATP</name>
        <dbReference type="ChEBI" id="CHEBI:30616"/>
    </ligand>
</feature>
<evidence type="ECO:0000256" key="3">
    <source>
        <dbReference type="ARBA" id="ARBA00017473"/>
    </source>
</evidence>
<feature type="active site" evidence="10">
    <location>
        <position position="28"/>
    </location>
</feature>
<dbReference type="GO" id="GO:0019288">
    <property type="term" value="P:isopentenyl diphosphate biosynthetic process, methylerythritol 4-phosphate pathway"/>
    <property type="evidence" value="ECO:0007669"/>
    <property type="project" value="UniProtKB-UniRule"/>
</dbReference>
<evidence type="ECO:0000256" key="1">
    <source>
        <dbReference type="ARBA" id="ARBA00009684"/>
    </source>
</evidence>